<reference evidence="2 3" key="1">
    <citation type="submission" date="2018-04" db="EMBL/GenBank/DDBJ databases">
        <title>Genomic Encyclopedia of Type Strains, Phase IV (KMG-IV): sequencing the most valuable type-strain genomes for metagenomic binning, comparative biology and taxonomic classification.</title>
        <authorList>
            <person name="Goeker M."/>
        </authorList>
    </citation>
    <scope>NUCLEOTIDE SEQUENCE [LARGE SCALE GENOMIC DNA]</scope>
    <source>
        <strain evidence="2 3">DSM 20705</strain>
    </source>
</reference>
<dbReference type="Proteomes" id="UP000245793">
    <property type="component" value="Unassembled WGS sequence"/>
</dbReference>
<dbReference type="RefSeq" id="WP_116480418.1">
    <property type="nucleotide sequence ID" value="NZ_QEKV01000009.1"/>
</dbReference>
<feature type="transmembrane region" description="Helical" evidence="1">
    <location>
        <begin position="138"/>
        <end position="158"/>
    </location>
</feature>
<feature type="transmembrane region" description="Helical" evidence="1">
    <location>
        <begin position="57"/>
        <end position="79"/>
    </location>
</feature>
<accession>A0A2U1E1H2</accession>
<keyword evidence="1" id="KW-0812">Transmembrane</keyword>
<dbReference type="EMBL" id="QEKV01000009">
    <property type="protein sequence ID" value="PVY93751.1"/>
    <property type="molecule type" value="Genomic_DNA"/>
</dbReference>
<protein>
    <submittedName>
        <fullName evidence="2">Uncharacterized protein</fullName>
    </submittedName>
</protein>
<evidence type="ECO:0000256" key="1">
    <source>
        <dbReference type="SAM" id="Phobius"/>
    </source>
</evidence>
<organism evidence="2 3">
    <name type="scientific">Ezakiella coagulans</name>
    <dbReference type="NCBI Taxonomy" id="46507"/>
    <lineage>
        <taxon>Bacteria</taxon>
        <taxon>Bacillati</taxon>
        <taxon>Bacillota</taxon>
        <taxon>Tissierellia</taxon>
        <taxon>Ezakiella</taxon>
    </lineage>
</organism>
<dbReference type="AlphaFoldDB" id="A0A2U1E1H2"/>
<comment type="caution">
    <text evidence="2">The sequence shown here is derived from an EMBL/GenBank/DDBJ whole genome shotgun (WGS) entry which is preliminary data.</text>
</comment>
<feature type="transmembrane region" description="Helical" evidence="1">
    <location>
        <begin position="91"/>
        <end position="111"/>
    </location>
</feature>
<keyword evidence="3" id="KW-1185">Reference proteome</keyword>
<sequence>MLYLEIIILCSLFFILCYLGTGTDEKNLKSYDSYPNEVQKRIREIDEYSGKFKERNVYVTFFSNLVLFLVLFFIMGFFIRKKIFMQNFLNLFILGQALNIFDLVFIDLIWWRNAERIRFSKIPQKELYQNPRKHIDSFLRATIMYTAVAAIDGYLLTLF</sequence>
<proteinExistence type="predicted"/>
<evidence type="ECO:0000313" key="3">
    <source>
        <dbReference type="Proteomes" id="UP000245793"/>
    </source>
</evidence>
<gene>
    <name evidence="2" type="ORF">C7381_10916</name>
</gene>
<evidence type="ECO:0000313" key="2">
    <source>
        <dbReference type="EMBL" id="PVY93751.1"/>
    </source>
</evidence>
<keyword evidence="1" id="KW-0472">Membrane</keyword>
<keyword evidence="1" id="KW-1133">Transmembrane helix</keyword>
<name>A0A2U1E1H2_9FIRM</name>